<proteinExistence type="predicted"/>
<accession>A0ABY7ZP34</accession>
<evidence type="ECO:0000313" key="2">
    <source>
        <dbReference type="Proteomes" id="UP001219605"/>
    </source>
</evidence>
<organism evidence="1 2">
    <name type="scientific">Micromonospora cathayae</name>
    <dbReference type="NCBI Taxonomy" id="3028804"/>
    <lineage>
        <taxon>Bacteria</taxon>
        <taxon>Bacillati</taxon>
        <taxon>Actinomycetota</taxon>
        <taxon>Actinomycetes</taxon>
        <taxon>Micromonosporales</taxon>
        <taxon>Micromonosporaceae</taxon>
        <taxon>Micromonospora</taxon>
    </lineage>
</organism>
<dbReference type="RefSeq" id="WP_275030192.1">
    <property type="nucleotide sequence ID" value="NZ_CP118615.1"/>
</dbReference>
<name>A0ABY7ZP34_9ACTN</name>
<evidence type="ECO:0008006" key="3">
    <source>
        <dbReference type="Google" id="ProtNLM"/>
    </source>
</evidence>
<gene>
    <name evidence="1" type="ORF">PVK37_24685</name>
</gene>
<dbReference type="EMBL" id="CP118615">
    <property type="protein sequence ID" value="WDZ83634.1"/>
    <property type="molecule type" value="Genomic_DNA"/>
</dbReference>
<protein>
    <recommendedName>
        <fullName evidence="3">GAF domain-containing protein</fullName>
    </recommendedName>
</protein>
<dbReference type="Proteomes" id="UP001219605">
    <property type="component" value="Chromosome"/>
</dbReference>
<keyword evidence="2" id="KW-1185">Reference proteome</keyword>
<reference evidence="1 2" key="1">
    <citation type="submission" date="2023-02" db="EMBL/GenBank/DDBJ databases">
        <authorList>
            <person name="Mo P."/>
        </authorList>
    </citation>
    <scope>NUCLEOTIDE SEQUENCE [LARGE SCALE GENOMIC DNA]</scope>
    <source>
        <strain evidence="1 2">HUAS 3</strain>
    </source>
</reference>
<sequence>MQWLRRILGGQQPVQQDPARQEQLLQQVRHHFGARVPTPVADQVAAVTGLLAGDDGLIVAARVVGEVAEEAHAAILTQAFELQRRTGRWLVADRRNYRPLWQVAGPQLRTPLFALPCGFHPYVQVAAAVTVVGDGATRLARITDPEPLLAQLFEVFDLTVAGWEYGQVRVDVDAASLAVRLISATQQIRAALDDPPRLPPPVRDLMRRNNRIEVYHPAGDRVVGTINLGAELRPAMLA</sequence>
<evidence type="ECO:0000313" key="1">
    <source>
        <dbReference type="EMBL" id="WDZ83634.1"/>
    </source>
</evidence>